<organism evidence="2 3">
    <name type="scientific">Pachysolen tannophilus NRRL Y-2460</name>
    <dbReference type="NCBI Taxonomy" id="669874"/>
    <lineage>
        <taxon>Eukaryota</taxon>
        <taxon>Fungi</taxon>
        <taxon>Dikarya</taxon>
        <taxon>Ascomycota</taxon>
        <taxon>Saccharomycotina</taxon>
        <taxon>Pichiomycetes</taxon>
        <taxon>Pachysolenaceae</taxon>
        <taxon>Pachysolen</taxon>
    </lineage>
</organism>
<feature type="region of interest" description="Disordered" evidence="1">
    <location>
        <begin position="405"/>
        <end position="450"/>
    </location>
</feature>
<feature type="compositionally biased region" description="Polar residues" evidence="1">
    <location>
        <begin position="413"/>
        <end position="423"/>
    </location>
</feature>
<feature type="region of interest" description="Disordered" evidence="1">
    <location>
        <begin position="464"/>
        <end position="485"/>
    </location>
</feature>
<sequence>MAKVRYVAIANPSSSKSVTPENETHDIYASSHYSSSANLQSIRSNNKNQIGNQDTFVSDHDHNVSSIMYAPIPTTIIPKVTMSTSNHSYPNSFESEESNTIHGKYQIVRQRAFTSALNSSDANINMVRRKSSKRQIRIKRAPSIKSAHKSIVSTMGGGDIETELGTKQLQDHGMIKIKKNYLVTRKKLFQFVPLSKKKSIKYLFQNKEDLYKTVNFLEEPFNYDDLNSLNTRKQIEPALIKVFEIKNGKEYIKPKPRLKSRIKFASLDMKNNLFLETPSENLAEQYYRIYHTNLYNDIDKKNQFHHNQHDTDKDNNYPHLTKKQTIKKQPAEKLVLKKLNQEREQKYQSFKKTVFNSKITEFSDPKNIDIDNYYLTRLILEIYYRRKIASRIKLKLNLELSSSESETVKSASNIGTAANSNNQKLHESFSTSKTSKTDSKKEEFQRREPATYVNDVERAYTFPPPLVYDESSSEPDESLNSHDDSDSAFASLFNDINSVMRSLSDDSSSSGKKSDSCSNGFGDTSNANVGNSRKVFY</sequence>
<accession>A0A1E4U063</accession>
<name>A0A1E4U063_PACTA</name>
<keyword evidence="3" id="KW-1185">Reference proteome</keyword>
<feature type="compositionally biased region" description="Basic and acidic residues" evidence="1">
    <location>
        <begin position="435"/>
        <end position="449"/>
    </location>
</feature>
<dbReference type="EMBL" id="KV454012">
    <property type="protein sequence ID" value="ODV97395.1"/>
    <property type="molecule type" value="Genomic_DNA"/>
</dbReference>
<gene>
    <name evidence="2" type="ORF">PACTADRAFT_49115</name>
</gene>
<evidence type="ECO:0000313" key="3">
    <source>
        <dbReference type="Proteomes" id="UP000094236"/>
    </source>
</evidence>
<reference evidence="3" key="1">
    <citation type="submission" date="2016-05" db="EMBL/GenBank/DDBJ databases">
        <title>Comparative genomics of biotechnologically important yeasts.</title>
        <authorList>
            <consortium name="DOE Joint Genome Institute"/>
            <person name="Riley R."/>
            <person name="Haridas S."/>
            <person name="Wolfe K.H."/>
            <person name="Lopes M.R."/>
            <person name="Hittinger C.T."/>
            <person name="Goker M."/>
            <person name="Salamov A."/>
            <person name="Wisecaver J."/>
            <person name="Long T.M."/>
            <person name="Aerts A.L."/>
            <person name="Barry K."/>
            <person name="Choi C."/>
            <person name="Clum A."/>
            <person name="Coughlan A.Y."/>
            <person name="Deshpande S."/>
            <person name="Douglass A.P."/>
            <person name="Hanson S.J."/>
            <person name="Klenk H.-P."/>
            <person name="Labutti K."/>
            <person name="Lapidus A."/>
            <person name="Lindquist E."/>
            <person name="Lipzen A."/>
            <person name="Meier-Kolthoff J.P."/>
            <person name="Ohm R.A."/>
            <person name="Otillar R.P."/>
            <person name="Pangilinan J."/>
            <person name="Peng Y."/>
            <person name="Rokas A."/>
            <person name="Rosa C.A."/>
            <person name="Scheuner C."/>
            <person name="Sibirny A.A."/>
            <person name="Slot J.C."/>
            <person name="Stielow J.B."/>
            <person name="Sun H."/>
            <person name="Kurtzman C.P."/>
            <person name="Blackwell M."/>
            <person name="Grigoriev I.V."/>
            <person name="Jeffries T.W."/>
        </authorList>
    </citation>
    <scope>NUCLEOTIDE SEQUENCE [LARGE SCALE GENOMIC DNA]</scope>
    <source>
        <strain evidence="3">NRRL Y-2460</strain>
    </source>
</reference>
<dbReference type="AlphaFoldDB" id="A0A1E4U063"/>
<evidence type="ECO:0000256" key="1">
    <source>
        <dbReference type="SAM" id="MobiDB-lite"/>
    </source>
</evidence>
<protein>
    <submittedName>
        <fullName evidence="2">Uncharacterized protein</fullName>
    </submittedName>
</protein>
<proteinExistence type="predicted"/>
<dbReference type="Proteomes" id="UP000094236">
    <property type="component" value="Unassembled WGS sequence"/>
</dbReference>
<evidence type="ECO:0000313" key="2">
    <source>
        <dbReference type="EMBL" id="ODV97395.1"/>
    </source>
</evidence>
<feature type="compositionally biased region" description="Polar residues" evidence="1">
    <location>
        <begin position="519"/>
        <end position="531"/>
    </location>
</feature>
<feature type="region of interest" description="Disordered" evidence="1">
    <location>
        <begin position="501"/>
        <end position="537"/>
    </location>
</feature>